<evidence type="ECO:0000313" key="4">
    <source>
        <dbReference type="Proteomes" id="UP000809621"/>
    </source>
</evidence>
<dbReference type="PANTHER" id="PTHR42954">
    <property type="entry name" value="FE(2+) TRANSPORT PROTEIN A"/>
    <property type="match status" value="1"/>
</dbReference>
<dbReference type="RefSeq" id="WP_205158122.1">
    <property type="nucleotide sequence ID" value="NZ_JAFEUM010000003.1"/>
</dbReference>
<protein>
    <submittedName>
        <fullName evidence="3">Ferrous iron transport protein A</fullName>
    </submittedName>
</protein>
<name>A0ABS2HKB2_9VIBR</name>
<dbReference type="InterPro" id="IPR008988">
    <property type="entry name" value="Transcriptional_repressor_C"/>
</dbReference>
<sequence>MKLADLKVGQQATIVSLDNIDSVDRKKLLVLGVLPNSKVTLQRVAPLGDPLQIQASTVSLAIRKTTAQKILVEVA</sequence>
<dbReference type="EMBL" id="JAFEUM010000003">
    <property type="protein sequence ID" value="MBM7036542.1"/>
    <property type="molecule type" value="Genomic_DNA"/>
</dbReference>
<accession>A0ABS2HKB2</accession>
<dbReference type="Proteomes" id="UP000809621">
    <property type="component" value="Unassembled WGS sequence"/>
</dbReference>
<keyword evidence="4" id="KW-1185">Reference proteome</keyword>
<keyword evidence="1" id="KW-0408">Iron</keyword>
<gene>
    <name evidence="3" type="ORF">JQC93_08980</name>
</gene>
<reference evidence="3 4" key="1">
    <citation type="submission" date="2021-02" db="EMBL/GenBank/DDBJ databases">
        <authorList>
            <person name="Park J.-S."/>
        </authorList>
    </citation>
    <scope>NUCLEOTIDE SEQUENCE [LARGE SCALE GENOMIC DNA]</scope>
    <source>
        <strain evidence="3 4">188UL20-2</strain>
    </source>
</reference>
<dbReference type="SUPFAM" id="SSF50037">
    <property type="entry name" value="C-terminal domain of transcriptional repressors"/>
    <property type="match status" value="1"/>
</dbReference>
<comment type="caution">
    <text evidence="3">The sequence shown here is derived from an EMBL/GenBank/DDBJ whole genome shotgun (WGS) entry which is preliminary data.</text>
</comment>
<dbReference type="PANTHER" id="PTHR42954:SF2">
    <property type="entry name" value="FE(2+) TRANSPORT PROTEIN A"/>
    <property type="match status" value="1"/>
</dbReference>
<evidence type="ECO:0000256" key="1">
    <source>
        <dbReference type="ARBA" id="ARBA00023004"/>
    </source>
</evidence>
<evidence type="ECO:0000313" key="3">
    <source>
        <dbReference type="EMBL" id="MBM7036542.1"/>
    </source>
</evidence>
<proteinExistence type="predicted"/>
<dbReference type="SMART" id="SM00899">
    <property type="entry name" value="FeoA"/>
    <property type="match status" value="1"/>
</dbReference>
<dbReference type="Gene3D" id="2.30.30.90">
    <property type="match status" value="1"/>
</dbReference>
<organism evidence="3 4">
    <name type="scientific">Vibrio ulleungensis</name>
    <dbReference type="NCBI Taxonomy" id="2807619"/>
    <lineage>
        <taxon>Bacteria</taxon>
        <taxon>Pseudomonadati</taxon>
        <taxon>Pseudomonadota</taxon>
        <taxon>Gammaproteobacteria</taxon>
        <taxon>Vibrionales</taxon>
        <taxon>Vibrionaceae</taxon>
        <taxon>Vibrio</taxon>
    </lineage>
</organism>
<dbReference type="Pfam" id="PF04023">
    <property type="entry name" value="FeoA"/>
    <property type="match status" value="1"/>
</dbReference>
<dbReference type="InterPro" id="IPR052713">
    <property type="entry name" value="FeoA"/>
</dbReference>
<evidence type="ECO:0000259" key="2">
    <source>
        <dbReference type="SMART" id="SM00899"/>
    </source>
</evidence>
<dbReference type="InterPro" id="IPR007167">
    <property type="entry name" value="Fe-transptr_FeoA-like"/>
</dbReference>
<feature type="domain" description="Ferrous iron transporter FeoA-like" evidence="2">
    <location>
        <begin position="1"/>
        <end position="74"/>
    </location>
</feature>
<dbReference type="InterPro" id="IPR038157">
    <property type="entry name" value="FeoA_core_dom"/>
</dbReference>